<dbReference type="RefSeq" id="WP_079473651.1">
    <property type="nucleotide sequence ID" value="NZ_FUZZ01000008.1"/>
</dbReference>
<feature type="domain" description="DinB-like" evidence="1">
    <location>
        <begin position="37"/>
        <end position="143"/>
    </location>
</feature>
<evidence type="ECO:0000313" key="2">
    <source>
        <dbReference type="EMBL" id="SKD10485.1"/>
    </source>
</evidence>
<dbReference type="SUPFAM" id="SSF109854">
    <property type="entry name" value="DinB/YfiT-like putative metalloenzymes"/>
    <property type="match status" value="1"/>
</dbReference>
<dbReference type="EMBL" id="FUZZ01000008">
    <property type="protein sequence ID" value="SKD10485.1"/>
    <property type="molecule type" value="Genomic_DNA"/>
</dbReference>
<dbReference type="Proteomes" id="UP000190166">
    <property type="component" value="Unassembled WGS sequence"/>
</dbReference>
<dbReference type="STRING" id="393003.SAMN05660461_6403"/>
<evidence type="ECO:0000313" key="3">
    <source>
        <dbReference type="Proteomes" id="UP000190166"/>
    </source>
</evidence>
<proteinExistence type="predicted"/>
<evidence type="ECO:0000259" key="1">
    <source>
        <dbReference type="Pfam" id="PF12867"/>
    </source>
</evidence>
<dbReference type="Gene3D" id="1.20.120.450">
    <property type="entry name" value="dinb family like domain"/>
    <property type="match status" value="1"/>
</dbReference>
<dbReference type="AlphaFoldDB" id="A0A1T5PCM5"/>
<accession>A0A1T5PCM5</accession>
<organism evidence="2 3">
    <name type="scientific">Chitinophaga ginsengisegetis</name>
    <dbReference type="NCBI Taxonomy" id="393003"/>
    <lineage>
        <taxon>Bacteria</taxon>
        <taxon>Pseudomonadati</taxon>
        <taxon>Bacteroidota</taxon>
        <taxon>Chitinophagia</taxon>
        <taxon>Chitinophagales</taxon>
        <taxon>Chitinophagaceae</taxon>
        <taxon>Chitinophaga</taxon>
    </lineage>
</organism>
<reference evidence="2 3" key="1">
    <citation type="submission" date="2017-02" db="EMBL/GenBank/DDBJ databases">
        <authorList>
            <person name="Peterson S.W."/>
        </authorList>
    </citation>
    <scope>NUCLEOTIDE SEQUENCE [LARGE SCALE GENOMIC DNA]</scope>
    <source>
        <strain evidence="2 3">DSM 18108</strain>
    </source>
</reference>
<gene>
    <name evidence="2" type="ORF">SAMN05660461_6403</name>
</gene>
<dbReference type="InterPro" id="IPR034660">
    <property type="entry name" value="DinB/YfiT-like"/>
</dbReference>
<keyword evidence="3" id="KW-1185">Reference proteome</keyword>
<protein>
    <submittedName>
        <fullName evidence="2">DinB superfamily protein</fullName>
    </submittedName>
</protein>
<sequence>MDSSLKTVLWQQFGAAIDMLENALAFCPDELWDTDAHFWYTGYHTLFFLDYYLSDETPMEKDFLPPAPFTLSEFGTGMPERVYDKTELLTYLRFGREKLRDLLTRLTAEELLTKRFVSEYKDYSILEILIYNMRHVQHHAAQLNLLLRQGVKDAPDWVSRTKMDL</sequence>
<dbReference type="Pfam" id="PF12867">
    <property type="entry name" value="DinB_2"/>
    <property type="match status" value="1"/>
</dbReference>
<name>A0A1T5PCM5_9BACT</name>
<dbReference type="InterPro" id="IPR024775">
    <property type="entry name" value="DinB-like"/>
</dbReference>